<reference evidence="14 15" key="1">
    <citation type="submission" date="2020-08" db="EMBL/GenBank/DDBJ databases">
        <title>Draft genome sequencing of an Anaerocolumna strain isolated from anoxic soil subjected to BSD treatment.</title>
        <authorList>
            <person name="Uek A."/>
            <person name="Tonouchi A."/>
        </authorList>
    </citation>
    <scope>NUCLEOTIDE SEQUENCE [LARGE SCALE GENOMIC DNA]</scope>
    <source>
        <strain evidence="14 15">CTTW</strain>
    </source>
</reference>
<dbReference type="InterPro" id="IPR012338">
    <property type="entry name" value="Beta-lactam/transpept-like"/>
</dbReference>
<feature type="compositionally biased region" description="Basic and acidic residues" evidence="10">
    <location>
        <begin position="52"/>
        <end position="64"/>
    </location>
</feature>
<feature type="active site" description="Acyl-ester intermediate" evidence="7">
    <location>
        <position position="123"/>
    </location>
</feature>
<organism evidence="14 15">
    <name type="scientific">Anaerocolumna chitinilytica</name>
    <dbReference type="NCBI Taxonomy" id="1727145"/>
    <lineage>
        <taxon>Bacteria</taxon>
        <taxon>Bacillati</taxon>
        <taxon>Bacillota</taxon>
        <taxon>Clostridia</taxon>
        <taxon>Lachnospirales</taxon>
        <taxon>Lachnospiraceae</taxon>
        <taxon>Anaerocolumna</taxon>
    </lineage>
</organism>
<keyword evidence="11" id="KW-0472">Membrane</keyword>
<dbReference type="GO" id="GO:0071555">
    <property type="term" value="P:cell wall organization"/>
    <property type="evidence" value="ECO:0007669"/>
    <property type="project" value="UniProtKB-KW"/>
</dbReference>
<dbReference type="Pfam" id="PF00768">
    <property type="entry name" value="Peptidase_S11"/>
    <property type="match status" value="1"/>
</dbReference>
<feature type="domain" description="Peptidase S11 D-alanyl-D-alanine carboxypeptidase A N-terminal" evidence="13">
    <location>
        <begin position="90"/>
        <end position="319"/>
    </location>
</feature>
<accession>A0A7M3SBD3</accession>
<feature type="active site" evidence="7">
    <location>
        <position position="181"/>
    </location>
</feature>
<evidence type="ECO:0000256" key="12">
    <source>
        <dbReference type="SAM" id="SignalP"/>
    </source>
</evidence>
<evidence type="ECO:0000256" key="5">
    <source>
        <dbReference type="ARBA" id="ARBA00022984"/>
    </source>
</evidence>
<feature type="signal peptide" evidence="12">
    <location>
        <begin position="1"/>
        <end position="21"/>
    </location>
</feature>
<keyword evidence="6" id="KW-0961">Cell wall biogenesis/degradation</keyword>
<sequence>MKRSFLLISVLCLLISNTSFTSVQAQTISANINNNTTNVSTVLTSSANTSDKNSDSIDNKETDKNTSPNTDKITNTTANQKNLLPLNIGDKPSINSKSAVVMEASTGAILYAKNMHDKHFPASITKILTTLVALENSSPGEVVTFSKNAIYDVDLDSSRIGIDVGEKLTMEQSLYAVMLESANEVAYGVAEHVAGSVPAFTALMNKTAKNLGCVDSNFVNPHGLPDENHYTSAYDMALISRAAINNESFRKITGTKTYAIPPTNIQSETRYLANHHKMVKGSISYDGVIGGKTGYTSKAKYTLVTFAKRNGMTLISVIMCCDSITDEYADTKALLNYGFENYSLYNISQEIGPNNGDTDTMFTKYAPLFSRKTSSLKLSTEGSVVLPKGISFSKAEKNISYEPVSELKDGSNVIGSMNYTYKNIFVGYADILYNKASSPYELNNTFIPETPKTIVTKGVQMPSDTDNNHRLRLIIISIIVIVILISVTCYLLFVELPYRKRRNAYTKKKRNGNHHKNNF</sequence>
<dbReference type="GO" id="GO:0009252">
    <property type="term" value="P:peptidoglycan biosynthetic process"/>
    <property type="evidence" value="ECO:0007669"/>
    <property type="project" value="UniProtKB-KW"/>
</dbReference>
<keyword evidence="15" id="KW-1185">Reference proteome</keyword>
<dbReference type="PRINTS" id="PR00725">
    <property type="entry name" value="DADACBPTASE1"/>
</dbReference>
<comment type="similarity">
    <text evidence="1 9">Belongs to the peptidase S11 family.</text>
</comment>
<evidence type="ECO:0000259" key="13">
    <source>
        <dbReference type="Pfam" id="PF00768"/>
    </source>
</evidence>
<keyword evidence="11" id="KW-1133">Transmembrane helix</keyword>
<feature type="transmembrane region" description="Helical" evidence="11">
    <location>
        <begin position="471"/>
        <end position="493"/>
    </location>
</feature>
<feature type="active site" description="Proton acceptor" evidence="7">
    <location>
        <position position="126"/>
    </location>
</feature>
<dbReference type="RefSeq" id="WP_185257421.1">
    <property type="nucleotide sequence ID" value="NZ_AP023368.1"/>
</dbReference>
<evidence type="ECO:0000256" key="8">
    <source>
        <dbReference type="PIRSR" id="PIRSR618044-2"/>
    </source>
</evidence>
<dbReference type="Proteomes" id="UP000515703">
    <property type="component" value="Chromosome"/>
</dbReference>
<name>A0A7M3SBD3_9FIRM</name>
<reference evidence="14 15" key="2">
    <citation type="submission" date="2020-08" db="EMBL/GenBank/DDBJ databases">
        <authorList>
            <person name="Ueki A."/>
            <person name="Tonouchi A."/>
        </authorList>
    </citation>
    <scope>NUCLEOTIDE SEQUENCE [LARGE SCALE GENOMIC DNA]</scope>
    <source>
        <strain evidence="14 15">CTTW</strain>
    </source>
</reference>
<evidence type="ECO:0000256" key="6">
    <source>
        <dbReference type="ARBA" id="ARBA00023316"/>
    </source>
</evidence>
<dbReference type="InterPro" id="IPR001967">
    <property type="entry name" value="Peptidase_S11_N"/>
</dbReference>
<evidence type="ECO:0000256" key="1">
    <source>
        <dbReference type="ARBA" id="ARBA00007164"/>
    </source>
</evidence>
<dbReference type="Gene3D" id="3.40.710.10">
    <property type="entry name" value="DD-peptidase/beta-lactamase superfamily"/>
    <property type="match status" value="1"/>
</dbReference>
<evidence type="ECO:0000256" key="3">
    <source>
        <dbReference type="ARBA" id="ARBA00022801"/>
    </source>
</evidence>
<evidence type="ECO:0000256" key="9">
    <source>
        <dbReference type="RuleBase" id="RU004016"/>
    </source>
</evidence>
<dbReference type="AlphaFoldDB" id="A0A7M3SBD3"/>
<keyword evidence="5" id="KW-0573">Peptidoglycan synthesis</keyword>
<feature type="binding site" evidence="8">
    <location>
        <position position="292"/>
    </location>
    <ligand>
        <name>substrate</name>
    </ligand>
</feature>
<dbReference type="EMBL" id="AP023368">
    <property type="protein sequence ID" value="BCK01901.1"/>
    <property type="molecule type" value="Genomic_DNA"/>
</dbReference>
<dbReference type="GO" id="GO:0006508">
    <property type="term" value="P:proteolysis"/>
    <property type="evidence" value="ECO:0007669"/>
    <property type="project" value="InterPro"/>
</dbReference>
<evidence type="ECO:0000256" key="10">
    <source>
        <dbReference type="SAM" id="MobiDB-lite"/>
    </source>
</evidence>
<dbReference type="PANTHER" id="PTHR21581">
    <property type="entry name" value="D-ALANYL-D-ALANINE CARBOXYPEPTIDASE"/>
    <property type="match status" value="1"/>
</dbReference>
<keyword evidence="2 12" id="KW-0732">Signal</keyword>
<feature type="compositionally biased region" description="Polar residues" evidence="10">
    <location>
        <begin position="65"/>
        <end position="75"/>
    </location>
</feature>
<evidence type="ECO:0000256" key="2">
    <source>
        <dbReference type="ARBA" id="ARBA00022729"/>
    </source>
</evidence>
<evidence type="ECO:0000256" key="7">
    <source>
        <dbReference type="PIRSR" id="PIRSR618044-1"/>
    </source>
</evidence>
<proteinExistence type="inferred from homology"/>
<dbReference type="KEGG" id="acht:bsdcttw_49410"/>
<feature type="chain" id="PRO_5039043523" description="Peptidase S11 D-alanyl-D-alanine carboxypeptidase A N-terminal domain-containing protein" evidence="12">
    <location>
        <begin position="22"/>
        <end position="519"/>
    </location>
</feature>
<protein>
    <recommendedName>
        <fullName evidence="13">Peptidase S11 D-alanyl-D-alanine carboxypeptidase A N-terminal domain-containing protein</fullName>
    </recommendedName>
</protein>
<feature type="region of interest" description="Disordered" evidence="10">
    <location>
        <begin position="45"/>
        <end position="75"/>
    </location>
</feature>
<dbReference type="GO" id="GO:0009002">
    <property type="term" value="F:serine-type D-Ala-D-Ala carboxypeptidase activity"/>
    <property type="evidence" value="ECO:0007669"/>
    <property type="project" value="InterPro"/>
</dbReference>
<keyword evidence="3" id="KW-0378">Hydrolase</keyword>
<dbReference type="PANTHER" id="PTHR21581:SF33">
    <property type="entry name" value="D-ALANYL-D-ALANINE CARBOXYPEPTIDASE DACB"/>
    <property type="match status" value="1"/>
</dbReference>
<keyword evidence="11" id="KW-0812">Transmembrane</keyword>
<keyword evidence="4" id="KW-0133">Cell shape</keyword>
<dbReference type="GO" id="GO:0008360">
    <property type="term" value="P:regulation of cell shape"/>
    <property type="evidence" value="ECO:0007669"/>
    <property type="project" value="UniProtKB-KW"/>
</dbReference>
<dbReference type="InterPro" id="IPR018044">
    <property type="entry name" value="Peptidase_S11"/>
</dbReference>
<evidence type="ECO:0000256" key="11">
    <source>
        <dbReference type="SAM" id="Phobius"/>
    </source>
</evidence>
<evidence type="ECO:0000313" key="15">
    <source>
        <dbReference type="Proteomes" id="UP000515703"/>
    </source>
</evidence>
<evidence type="ECO:0000256" key="4">
    <source>
        <dbReference type="ARBA" id="ARBA00022960"/>
    </source>
</evidence>
<gene>
    <name evidence="14" type="ORF">bsdcttw_49410</name>
</gene>
<dbReference type="SUPFAM" id="SSF56601">
    <property type="entry name" value="beta-lactamase/transpeptidase-like"/>
    <property type="match status" value="1"/>
</dbReference>
<evidence type="ECO:0000313" key="14">
    <source>
        <dbReference type="EMBL" id="BCK01901.1"/>
    </source>
</evidence>